<comment type="catalytic activity">
    <reaction evidence="13">
        <text>(5Z,8Z,11Z,14Z)-eicosatetraenoate + L-phenylalanine = N-(5Z,8Z,11Z,14Z-eicosatetraenoyl)-L-phenylalanine + H2O</text>
        <dbReference type="Rhea" id="RHEA:51312"/>
        <dbReference type="ChEBI" id="CHEBI:15377"/>
        <dbReference type="ChEBI" id="CHEBI:32395"/>
        <dbReference type="ChEBI" id="CHEBI:58095"/>
        <dbReference type="ChEBI" id="CHEBI:134022"/>
    </reaction>
    <physiologicalReaction direction="left-to-right" evidence="13">
        <dbReference type="Rhea" id="RHEA:51313"/>
    </physiologicalReaction>
    <physiologicalReaction direction="right-to-left" evidence="13">
        <dbReference type="Rhea" id="RHEA:51314"/>
    </physiologicalReaction>
</comment>
<dbReference type="Pfam" id="PF07687">
    <property type="entry name" value="M20_dimer"/>
    <property type="match status" value="1"/>
</dbReference>
<evidence type="ECO:0000256" key="16">
    <source>
        <dbReference type="ARBA" id="ARBA00048380"/>
    </source>
</evidence>
<comment type="catalytic activity">
    <reaction evidence="12">
        <text>N-(9Z-octadecenoyl)-L-tyrosine + H2O = L-tyrosine + (9Z)-octadecenoate</text>
        <dbReference type="Rhea" id="RHEA:64184"/>
        <dbReference type="ChEBI" id="CHEBI:15377"/>
        <dbReference type="ChEBI" id="CHEBI:30823"/>
        <dbReference type="ChEBI" id="CHEBI:58315"/>
        <dbReference type="ChEBI" id="CHEBI:149734"/>
    </reaction>
    <physiologicalReaction direction="left-to-right" evidence="12">
        <dbReference type="Rhea" id="RHEA:64185"/>
    </physiologicalReaction>
</comment>
<evidence type="ECO:0000256" key="19">
    <source>
        <dbReference type="ARBA" id="ARBA00048597"/>
    </source>
</evidence>
<dbReference type="Gene3D" id="3.30.70.360">
    <property type="match status" value="1"/>
</dbReference>
<dbReference type="Proteomes" id="UP000694546">
    <property type="component" value="Chromosome 1"/>
</dbReference>
<keyword evidence="3" id="KW-0645">Protease</keyword>
<comment type="catalytic activity">
    <reaction evidence="26">
        <text>N-(9Z-octadecenoyl)-L-lysine + H2O = L-lysine + (9Z)-octadecenoate</text>
        <dbReference type="Rhea" id="RHEA:64192"/>
        <dbReference type="ChEBI" id="CHEBI:15377"/>
        <dbReference type="ChEBI" id="CHEBI:30823"/>
        <dbReference type="ChEBI" id="CHEBI:32551"/>
        <dbReference type="ChEBI" id="CHEBI:149731"/>
    </reaction>
    <physiologicalReaction direction="left-to-right" evidence="26">
        <dbReference type="Rhea" id="RHEA:64193"/>
    </physiologicalReaction>
</comment>
<comment type="catalytic activity">
    <reaction evidence="25">
        <text>N-(5Z,8Z,11Z,14Z-eicosatetraenoyl)-L-serine + H2O = (5Z,8Z,11Z,14Z)-eicosatetraenoate + L-serine</text>
        <dbReference type="Rhea" id="RHEA:64116"/>
        <dbReference type="ChEBI" id="CHEBI:15377"/>
        <dbReference type="ChEBI" id="CHEBI:32395"/>
        <dbReference type="ChEBI" id="CHEBI:33384"/>
        <dbReference type="ChEBI" id="CHEBI:149697"/>
    </reaction>
    <physiologicalReaction direction="left-to-right" evidence="25">
        <dbReference type="Rhea" id="RHEA:64117"/>
    </physiologicalReaction>
    <physiologicalReaction direction="right-to-left" evidence="25">
        <dbReference type="Rhea" id="RHEA:64118"/>
    </physiologicalReaction>
</comment>
<dbReference type="GO" id="GO:1990845">
    <property type="term" value="P:adaptive thermogenesis"/>
    <property type="evidence" value="ECO:0007669"/>
    <property type="project" value="UniProtKB-ARBA"/>
</dbReference>
<feature type="domain" description="Peptidase M20 dimerisation" evidence="29">
    <location>
        <begin position="353"/>
        <end position="496"/>
    </location>
</feature>
<comment type="similarity">
    <text evidence="2">Belongs to the peptidase M20A family.</text>
</comment>
<evidence type="ECO:0000256" key="6">
    <source>
        <dbReference type="ARBA" id="ARBA00022833"/>
    </source>
</evidence>
<evidence type="ECO:0000256" key="28">
    <source>
        <dbReference type="SAM" id="SignalP"/>
    </source>
</evidence>
<evidence type="ECO:0000256" key="20">
    <source>
        <dbReference type="ARBA" id="ARBA00048729"/>
    </source>
</evidence>
<evidence type="ECO:0000256" key="12">
    <source>
        <dbReference type="ARBA" id="ARBA00047866"/>
    </source>
</evidence>
<dbReference type="Gene3D" id="3.40.630.10">
    <property type="entry name" value="Zn peptidases"/>
    <property type="match status" value="1"/>
</dbReference>
<evidence type="ECO:0000256" key="8">
    <source>
        <dbReference type="ARBA" id="ARBA00046147"/>
    </source>
</evidence>
<dbReference type="InterPro" id="IPR011650">
    <property type="entry name" value="Peptidase_M20_dimer"/>
</dbReference>
<dbReference type="GO" id="GO:0006520">
    <property type="term" value="P:amino acid metabolic process"/>
    <property type="evidence" value="ECO:0007669"/>
    <property type="project" value="TreeGrafter"/>
</dbReference>
<dbReference type="PANTHER" id="PTHR45962:SF1">
    <property type="entry name" value="N-FATTY-ACYL-AMINO ACID SYNTHASE_HYDROLASE PM20D1"/>
    <property type="match status" value="1"/>
</dbReference>
<evidence type="ECO:0000256" key="13">
    <source>
        <dbReference type="ARBA" id="ARBA00047874"/>
    </source>
</evidence>
<evidence type="ECO:0000256" key="25">
    <source>
        <dbReference type="ARBA" id="ARBA00049100"/>
    </source>
</evidence>
<comment type="catalytic activity">
    <reaction evidence="15">
        <text>N-(9Z-octadecenoyl)-L-methionine + H2O = (9Z)-octadecenoate + L-methionine</text>
        <dbReference type="Rhea" id="RHEA:64144"/>
        <dbReference type="ChEBI" id="CHEBI:15377"/>
        <dbReference type="ChEBI" id="CHEBI:30823"/>
        <dbReference type="ChEBI" id="CHEBI:57844"/>
        <dbReference type="ChEBI" id="CHEBI:149732"/>
    </reaction>
    <physiologicalReaction direction="left-to-right" evidence="15">
        <dbReference type="Rhea" id="RHEA:64145"/>
    </physiologicalReaction>
</comment>
<keyword evidence="27" id="KW-1133">Transmembrane helix</keyword>
<dbReference type="CDD" id="cd05674">
    <property type="entry name" value="M20_yscS"/>
    <property type="match status" value="1"/>
</dbReference>
<dbReference type="InterPro" id="IPR047177">
    <property type="entry name" value="Pept_M20A"/>
</dbReference>
<evidence type="ECO:0000256" key="10">
    <source>
        <dbReference type="ARBA" id="ARBA00047567"/>
    </source>
</evidence>
<proteinExistence type="inferred from homology"/>
<evidence type="ECO:0000256" key="18">
    <source>
        <dbReference type="ARBA" id="ARBA00048579"/>
    </source>
</evidence>
<dbReference type="Pfam" id="PF01546">
    <property type="entry name" value="Peptidase_M20"/>
    <property type="match status" value="1"/>
</dbReference>
<evidence type="ECO:0000313" key="31">
    <source>
        <dbReference type="Proteomes" id="UP000694546"/>
    </source>
</evidence>
<dbReference type="GO" id="GO:0008233">
    <property type="term" value="F:peptidase activity"/>
    <property type="evidence" value="ECO:0007669"/>
    <property type="project" value="UniProtKB-KW"/>
</dbReference>
<name>A0A8C5BTK1_GADMO</name>
<comment type="catalytic activity">
    <reaction evidence="21">
        <text>N-(9Z-octadecenoyl)-L-tryptophan + H2O = L-tryptophan + (9Z)-octadecenoate</text>
        <dbReference type="Rhea" id="RHEA:64176"/>
        <dbReference type="ChEBI" id="CHEBI:15377"/>
        <dbReference type="ChEBI" id="CHEBI:30823"/>
        <dbReference type="ChEBI" id="CHEBI:57912"/>
        <dbReference type="ChEBI" id="CHEBI:149733"/>
    </reaction>
    <physiologicalReaction direction="left-to-right" evidence="21">
        <dbReference type="Rhea" id="RHEA:64177"/>
    </physiologicalReaction>
</comment>
<dbReference type="SUPFAM" id="SSF55031">
    <property type="entry name" value="Bacterial exopeptidase dimerisation domain"/>
    <property type="match status" value="1"/>
</dbReference>
<evidence type="ECO:0000259" key="29">
    <source>
        <dbReference type="Pfam" id="PF07687"/>
    </source>
</evidence>
<dbReference type="GO" id="GO:0016829">
    <property type="term" value="F:lyase activity"/>
    <property type="evidence" value="ECO:0007669"/>
    <property type="project" value="UniProtKB-KW"/>
</dbReference>
<evidence type="ECO:0000256" key="9">
    <source>
        <dbReference type="ARBA" id="ARBA00047450"/>
    </source>
</evidence>
<evidence type="ECO:0000256" key="4">
    <source>
        <dbReference type="ARBA" id="ARBA00022723"/>
    </source>
</evidence>
<protein>
    <submittedName>
        <fullName evidence="30">Peptidase M20 domain containing 1, tandem duplicate 2</fullName>
    </submittedName>
</protein>
<evidence type="ECO:0000256" key="7">
    <source>
        <dbReference type="ARBA" id="ARBA00034698"/>
    </source>
</evidence>
<evidence type="ECO:0000256" key="17">
    <source>
        <dbReference type="ARBA" id="ARBA00048402"/>
    </source>
</evidence>
<comment type="catalytic activity">
    <reaction evidence="22">
        <text>N-(9Z-octadecenoyl)-L-leucine + H2O = L-leucine + (9Z)-octadecenoate</text>
        <dbReference type="Rhea" id="RHEA:51360"/>
        <dbReference type="ChEBI" id="CHEBI:15377"/>
        <dbReference type="ChEBI" id="CHEBI:30823"/>
        <dbReference type="ChEBI" id="CHEBI:57427"/>
        <dbReference type="ChEBI" id="CHEBI:134035"/>
    </reaction>
    <physiologicalReaction direction="left-to-right" evidence="22">
        <dbReference type="Rhea" id="RHEA:51361"/>
    </physiologicalReaction>
    <physiologicalReaction direction="right-to-left" evidence="22">
        <dbReference type="Rhea" id="RHEA:51362"/>
    </physiologicalReaction>
</comment>
<comment type="catalytic activity">
    <reaction evidence="19">
        <text>N-(9Z-octadecenoyl)-L-serine + H2O = L-serine + (9Z)-octadecenoate</text>
        <dbReference type="Rhea" id="RHEA:51352"/>
        <dbReference type="ChEBI" id="CHEBI:15377"/>
        <dbReference type="ChEBI" id="CHEBI:30823"/>
        <dbReference type="ChEBI" id="CHEBI:33384"/>
        <dbReference type="ChEBI" id="CHEBI:134031"/>
    </reaction>
    <physiologicalReaction direction="left-to-right" evidence="19">
        <dbReference type="Rhea" id="RHEA:51353"/>
    </physiologicalReaction>
</comment>
<sequence length="616" mass="68606">MLLRFLWLIVAVLCLSRGTNKRVARSPSQWSRTRSLCAHDVSVIAIKKKRTKKKTNGSTLRLGPHHVKEPFKRFGSFVNVTTLVSSSSKRRQRNMAAPGTKSRLFRCVKSILYALLFITISILTIATLRTFSLNVNVGLQLADWEKTNQIRFDISQRQREEVFTNFKEAIRIPTVSYSPTDINATALHEFSRLLRKAFPTVFSSSLVQHEVVADYSHLFTVQGSQPDLVPYMLLAHIDVVPASESDGWDAPPFSAKEIDNFIYGRGTLDDKECVMGMLQALEYLLLKGYRPQRGFYIGLGHDEEVSGLNGALNIVRLLKQRNVHLSFLLDEGLLVVDGVMKGLDGPAALIGVSEKGSATVKLSVTSAPGHSSMPPRESSIGILAAAVKRLEDNPMPMLFGQGPERGTFEHLAHKFIFPIRFLASNLWLFAPIVGRLLALKPETNAFSRTTTAVTMFNAGVKVNVLPSVAEAYVNFRIHSAQSLQEVLDLVDSTVGDQRVKVEVVDGFDPLPVSSYSETSYGFQIIKKSILDVFPQLTVAPGICVANTDSRHFKDLVADIYRFIPIWAKAGDAQRIHGINERISKKNYEDIVGFYFTLIQNCDVKELPETHSGVHEF</sequence>
<comment type="pathway">
    <text evidence="7">Amino-acid metabolism.</text>
</comment>
<evidence type="ECO:0000313" key="30">
    <source>
        <dbReference type="Ensembl" id="ENSGMOP00000048708.1"/>
    </source>
</evidence>
<keyword evidence="27" id="KW-0472">Membrane</keyword>
<evidence type="ECO:0000256" key="3">
    <source>
        <dbReference type="ARBA" id="ARBA00022670"/>
    </source>
</evidence>
<comment type="catalytic activity">
    <reaction evidence="24">
        <text>L-phenylalanine + (9Z)-octadecenoate = N-(9Z-octadecenoyl)-L-phenylalanine + H2O</text>
        <dbReference type="Rhea" id="RHEA:51300"/>
        <dbReference type="ChEBI" id="CHEBI:15377"/>
        <dbReference type="ChEBI" id="CHEBI:30823"/>
        <dbReference type="ChEBI" id="CHEBI:58095"/>
        <dbReference type="ChEBI" id="CHEBI:134020"/>
    </reaction>
    <physiologicalReaction direction="left-to-right" evidence="24">
        <dbReference type="Rhea" id="RHEA:51301"/>
    </physiologicalReaction>
    <physiologicalReaction direction="right-to-left" evidence="24">
        <dbReference type="Rhea" id="RHEA:51302"/>
    </physiologicalReaction>
</comment>
<comment type="catalytic activity">
    <reaction evidence="18">
        <text>an N-acyl-L-amino acid + H2O = an L-alpha-amino acid + a carboxylate</text>
        <dbReference type="Rhea" id="RHEA:15565"/>
        <dbReference type="ChEBI" id="CHEBI:15377"/>
        <dbReference type="ChEBI" id="CHEBI:29067"/>
        <dbReference type="ChEBI" id="CHEBI:59869"/>
        <dbReference type="ChEBI" id="CHEBI:59874"/>
        <dbReference type="EC" id="3.5.1.14"/>
    </reaction>
    <physiologicalReaction direction="left-to-right" evidence="18">
        <dbReference type="Rhea" id="RHEA:15566"/>
    </physiologicalReaction>
    <physiologicalReaction direction="right-to-left" evidence="18">
        <dbReference type="Rhea" id="RHEA:15567"/>
    </physiologicalReaction>
</comment>
<evidence type="ECO:0000256" key="2">
    <source>
        <dbReference type="ARBA" id="ARBA00006247"/>
    </source>
</evidence>
<evidence type="ECO:0000256" key="26">
    <source>
        <dbReference type="ARBA" id="ARBA00049457"/>
    </source>
</evidence>
<dbReference type="Gene3D" id="1.10.150.900">
    <property type="match status" value="1"/>
</dbReference>
<dbReference type="GO" id="GO:0006629">
    <property type="term" value="P:lipid metabolic process"/>
    <property type="evidence" value="ECO:0007669"/>
    <property type="project" value="UniProtKB-ARBA"/>
</dbReference>
<keyword evidence="6" id="KW-0862">Zinc</keyword>
<comment type="catalytic activity">
    <reaction evidence="23">
        <text>an N-acyl-aromatic L-alpha-amino acid + H2O = an aromatic L-alpha-amino acid + a carboxylate</text>
        <dbReference type="Rhea" id="RHEA:54184"/>
        <dbReference type="ChEBI" id="CHEBI:15377"/>
        <dbReference type="ChEBI" id="CHEBI:29067"/>
        <dbReference type="ChEBI" id="CHEBI:84824"/>
        <dbReference type="ChEBI" id="CHEBI:138093"/>
        <dbReference type="EC" id="3.5.1.114"/>
    </reaction>
    <physiologicalReaction direction="left-to-right" evidence="23">
        <dbReference type="Rhea" id="RHEA:54185"/>
    </physiologicalReaction>
    <physiologicalReaction direction="right-to-left" evidence="23">
        <dbReference type="Rhea" id="RHEA:54186"/>
    </physiologicalReaction>
</comment>
<evidence type="ECO:0000256" key="21">
    <source>
        <dbReference type="ARBA" id="ARBA00048822"/>
    </source>
</evidence>
<reference evidence="30" key="1">
    <citation type="submission" date="2019-07" db="EMBL/GenBank/DDBJ databases">
        <authorList>
            <consortium name="Wellcome Sanger Institute Data Sharing"/>
        </authorList>
    </citation>
    <scope>NUCLEOTIDE SEQUENCE [LARGE SCALE GENOMIC DNA]</scope>
</reference>
<evidence type="ECO:0000256" key="24">
    <source>
        <dbReference type="ARBA" id="ARBA00048879"/>
    </source>
</evidence>
<accession>A0A8C5BTK1</accession>
<organism evidence="30 31">
    <name type="scientific">Gadus morhua</name>
    <name type="common">Atlantic cod</name>
    <dbReference type="NCBI Taxonomy" id="8049"/>
    <lineage>
        <taxon>Eukaryota</taxon>
        <taxon>Metazoa</taxon>
        <taxon>Chordata</taxon>
        <taxon>Craniata</taxon>
        <taxon>Vertebrata</taxon>
        <taxon>Euteleostomi</taxon>
        <taxon>Actinopterygii</taxon>
        <taxon>Neopterygii</taxon>
        <taxon>Teleostei</taxon>
        <taxon>Neoteleostei</taxon>
        <taxon>Acanthomorphata</taxon>
        <taxon>Zeiogadaria</taxon>
        <taxon>Gadariae</taxon>
        <taxon>Gadiformes</taxon>
        <taxon>Gadoidei</taxon>
        <taxon>Gadidae</taxon>
        <taxon>Gadus</taxon>
    </lineage>
</organism>
<evidence type="ECO:0000256" key="14">
    <source>
        <dbReference type="ARBA" id="ARBA00047879"/>
    </source>
</evidence>
<keyword evidence="31" id="KW-1185">Reference proteome</keyword>
<dbReference type="PANTHER" id="PTHR45962">
    <property type="entry name" value="N-FATTY-ACYL-AMINO ACID SYNTHASE/HYDROLASE PM20D1"/>
    <property type="match status" value="1"/>
</dbReference>
<dbReference type="GO" id="GO:0046872">
    <property type="term" value="F:metal ion binding"/>
    <property type="evidence" value="ECO:0007669"/>
    <property type="project" value="UniProtKB-KW"/>
</dbReference>
<evidence type="ECO:0000256" key="23">
    <source>
        <dbReference type="ARBA" id="ARBA00048840"/>
    </source>
</evidence>
<evidence type="ECO:0000256" key="5">
    <source>
        <dbReference type="ARBA" id="ARBA00022801"/>
    </source>
</evidence>
<comment type="function">
    <text evidence="8">Secreted enzyme that regulates the endogenous N-fatty acyl amino acid (NAAs) tissue and circulating levels by functioning as a bidirectional NAA synthase/hydrolase. It condenses free fatty acids and free amino acids to generate NAAs and bidirectionally catalyzes the reverse hydrolysis reaction. Some of these NAAs stimulate oxidative metabolism via mitochondrial uncoupling, increasing energy expenditure in a UPC1-independent manner. Thereby, this secreted protein may indirectly regulate whole body energy expenditure. PM20D1 circulates in tight association with both low- and high-density (LDL and HDL,respectively) lipoprotein particles.</text>
</comment>
<dbReference type="GeneTree" id="ENSGT00940000156659"/>
<dbReference type="OMA" id="DWTHHPF"/>
<comment type="catalytic activity">
    <reaction evidence="10">
        <text>N-(4Z,7Z,10Z,13Z,16Z,19Z-docosahexaenoyl)-L-phenylalanine + H2O = (4Z,7Z,10Z,13Z,16Z,19Z)-docosahexaenoate + L-phenylalanine</text>
        <dbReference type="Rhea" id="RHEA:64132"/>
        <dbReference type="ChEBI" id="CHEBI:15377"/>
        <dbReference type="ChEBI" id="CHEBI:58095"/>
        <dbReference type="ChEBI" id="CHEBI:77016"/>
        <dbReference type="ChEBI" id="CHEBI:149701"/>
    </reaction>
    <physiologicalReaction direction="left-to-right" evidence="10">
        <dbReference type="Rhea" id="RHEA:64133"/>
    </physiologicalReaction>
</comment>
<reference evidence="30" key="2">
    <citation type="submission" date="2025-08" db="UniProtKB">
        <authorList>
            <consortium name="Ensembl"/>
        </authorList>
    </citation>
    <scope>IDENTIFICATION</scope>
</reference>
<comment type="catalytic activity">
    <reaction evidence="17">
        <text>N-(5Z,8Z,11Z,14Z)-eicosatetraenoyl-glycine + H2O = (5Z,8Z,11Z,14Z)-eicosatetraenoate + glycine</text>
        <dbReference type="Rhea" id="RHEA:64108"/>
        <dbReference type="ChEBI" id="CHEBI:15377"/>
        <dbReference type="ChEBI" id="CHEBI:32395"/>
        <dbReference type="ChEBI" id="CHEBI:57305"/>
        <dbReference type="ChEBI" id="CHEBI:59002"/>
    </reaction>
    <physiologicalReaction direction="left-to-right" evidence="17">
        <dbReference type="Rhea" id="RHEA:64109"/>
    </physiologicalReaction>
    <physiologicalReaction direction="right-to-left" evidence="17">
        <dbReference type="Rhea" id="RHEA:64110"/>
    </physiologicalReaction>
</comment>
<comment type="catalytic activity">
    <reaction evidence="20">
        <text>N-(9Z-octadecenoyl)-L-glutamine + H2O = L-glutamine + (9Z)-octadecenoate</text>
        <dbReference type="Rhea" id="RHEA:51356"/>
        <dbReference type="ChEBI" id="CHEBI:15377"/>
        <dbReference type="ChEBI" id="CHEBI:30823"/>
        <dbReference type="ChEBI" id="CHEBI:58359"/>
        <dbReference type="ChEBI" id="CHEBI:134033"/>
    </reaction>
    <physiologicalReaction direction="left-to-right" evidence="20">
        <dbReference type="Rhea" id="RHEA:51357"/>
    </physiologicalReaction>
</comment>
<keyword evidence="5" id="KW-0378">Hydrolase</keyword>
<comment type="catalytic activity">
    <reaction evidence="14">
        <text>N-hexadecanoyl-L-phenylalanine + H2O = hexadecanoate + L-phenylalanine</text>
        <dbReference type="Rhea" id="RHEA:64124"/>
        <dbReference type="ChEBI" id="CHEBI:7896"/>
        <dbReference type="ChEBI" id="CHEBI:15377"/>
        <dbReference type="ChEBI" id="CHEBI:58095"/>
        <dbReference type="ChEBI" id="CHEBI:149699"/>
    </reaction>
    <physiologicalReaction direction="left-to-right" evidence="14">
        <dbReference type="Rhea" id="RHEA:64125"/>
    </physiologicalReaction>
</comment>
<comment type="pathway">
    <text evidence="1">Lipid metabolism; fatty acid metabolism.</text>
</comment>
<dbReference type="SUPFAM" id="SSF53187">
    <property type="entry name" value="Zn-dependent exopeptidases"/>
    <property type="match status" value="1"/>
</dbReference>
<dbReference type="GO" id="GO:0006508">
    <property type="term" value="P:proteolysis"/>
    <property type="evidence" value="ECO:0007669"/>
    <property type="project" value="UniProtKB-KW"/>
</dbReference>
<dbReference type="InterPro" id="IPR036264">
    <property type="entry name" value="Bact_exopeptidase_dim_dom"/>
</dbReference>
<evidence type="ECO:0000256" key="15">
    <source>
        <dbReference type="ARBA" id="ARBA00048145"/>
    </source>
</evidence>
<feature type="transmembrane region" description="Helical" evidence="27">
    <location>
        <begin position="111"/>
        <end position="131"/>
    </location>
</feature>
<keyword evidence="28" id="KW-0732">Signal</keyword>
<feature type="signal peptide" evidence="28">
    <location>
        <begin position="1"/>
        <end position="18"/>
    </location>
</feature>
<evidence type="ECO:0000256" key="27">
    <source>
        <dbReference type="SAM" id="Phobius"/>
    </source>
</evidence>
<dbReference type="GO" id="GO:0004046">
    <property type="term" value="F:aminoacylase activity"/>
    <property type="evidence" value="ECO:0007669"/>
    <property type="project" value="UniProtKB-EC"/>
</dbReference>
<dbReference type="InterPro" id="IPR002933">
    <property type="entry name" value="Peptidase_M20"/>
</dbReference>
<comment type="catalytic activity">
    <reaction evidence="9">
        <text>(9Z)-octadecenoate + glycine = N-(9Z-octadecenoyl)glycine + H2O</text>
        <dbReference type="Rhea" id="RHEA:51316"/>
        <dbReference type="ChEBI" id="CHEBI:15377"/>
        <dbReference type="ChEBI" id="CHEBI:30823"/>
        <dbReference type="ChEBI" id="CHEBI:57305"/>
        <dbReference type="ChEBI" id="CHEBI:133992"/>
    </reaction>
    <physiologicalReaction direction="right-to-left" evidence="9">
        <dbReference type="Rhea" id="RHEA:51318"/>
    </physiologicalReaction>
</comment>
<dbReference type="GO" id="GO:0043605">
    <property type="term" value="P:amide catabolic process"/>
    <property type="evidence" value="ECO:0007669"/>
    <property type="project" value="UniProtKB-ARBA"/>
</dbReference>
<keyword evidence="4" id="KW-0479">Metal-binding</keyword>
<evidence type="ECO:0000256" key="11">
    <source>
        <dbReference type="ARBA" id="ARBA00047723"/>
    </source>
</evidence>
<keyword evidence="27" id="KW-0812">Transmembrane</keyword>
<evidence type="ECO:0000256" key="22">
    <source>
        <dbReference type="ARBA" id="ARBA00048827"/>
    </source>
</evidence>
<dbReference type="GO" id="GO:0005576">
    <property type="term" value="C:extracellular region"/>
    <property type="evidence" value="ECO:0007669"/>
    <property type="project" value="UniProtKB-ARBA"/>
</dbReference>
<comment type="catalytic activity">
    <reaction evidence="16">
        <text>N-(9Z-octadecenoyl)-L-asparagine + H2O = L-asparagine + (9Z)-octadecenoate</text>
        <dbReference type="Rhea" id="RHEA:64136"/>
        <dbReference type="ChEBI" id="CHEBI:15377"/>
        <dbReference type="ChEBI" id="CHEBI:30823"/>
        <dbReference type="ChEBI" id="CHEBI:58048"/>
        <dbReference type="ChEBI" id="CHEBI:149730"/>
    </reaction>
    <physiologicalReaction direction="left-to-right" evidence="16">
        <dbReference type="Rhea" id="RHEA:64137"/>
    </physiologicalReaction>
</comment>
<comment type="catalytic activity">
    <reaction evidence="11">
        <text>N-octadecanoyl-L-phenylalanine + H2O = octadecanoate + L-phenylalanine</text>
        <dbReference type="Rhea" id="RHEA:64128"/>
        <dbReference type="ChEBI" id="CHEBI:15377"/>
        <dbReference type="ChEBI" id="CHEBI:25629"/>
        <dbReference type="ChEBI" id="CHEBI:58095"/>
        <dbReference type="ChEBI" id="CHEBI:149700"/>
    </reaction>
    <physiologicalReaction direction="left-to-right" evidence="11">
        <dbReference type="Rhea" id="RHEA:64129"/>
    </physiologicalReaction>
</comment>
<dbReference type="GO" id="GO:0043604">
    <property type="term" value="P:amide biosynthetic process"/>
    <property type="evidence" value="ECO:0007669"/>
    <property type="project" value="TreeGrafter"/>
</dbReference>
<dbReference type="AlphaFoldDB" id="A0A8C5BTK1"/>
<reference evidence="30" key="3">
    <citation type="submission" date="2025-09" db="UniProtKB">
        <authorList>
            <consortium name="Ensembl"/>
        </authorList>
    </citation>
    <scope>IDENTIFICATION</scope>
</reference>
<feature type="chain" id="PRO_5047432842" evidence="28">
    <location>
        <begin position="19"/>
        <end position="616"/>
    </location>
</feature>
<dbReference type="Ensembl" id="ENSGMOT00000061188.1">
    <property type="protein sequence ID" value="ENSGMOP00000048708.1"/>
    <property type="gene ID" value="ENSGMOG00000010358.2"/>
</dbReference>
<evidence type="ECO:0000256" key="1">
    <source>
        <dbReference type="ARBA" id="ARBA00004872"/>
    </source>
</evidence>